<sequence>MVQSFPNYFRRPYIHVVPPTPKGCVDSFQQFNEMFIRHFAGNVQHKKLLMYLSSLSQDTGETIKSYINRFIKEAMGVEDFNDIATITSFTNGLQSSQIYFHLRQTMTRSYEELLEITADYAWVEEEKVA</sequence>
<keyword evidence="3" id="KW-1185">Reference proteome</keyword>
<reference evidence="2" key="1">
    <citation type="journal article" date="2022" name="Plant J.">
        <title>Strategies of tolerance reflected in two North American maple genomes.</title>
        <authorList>
            <person name="McEvoy S.L."/>
            <person name="Sezen U.U."/>
            <person name="Trouern-Trend A."/>
            <person name="McMahon S.M."/>
            <person name="Schaberg P.G."/>
            <person name="Yang J."/>
            <person name="Wegrzyn J.L."/>
            <person name="Swenson N.G."/>
        </authorList>
    </citation>
    <scope>NUCLEOTIDE SEQUENCE</scope>
    <source>
        <strain evidence="2">91603</strain>
    </source>
</reference>
<dbReference type="Proteomes" id="UP001064489">
    <property type="component" value="Chromosome 3"/>
</dbReference>
<organism evidence="2 3">
    <name type="scientific">Acer negundo</name>
    <name type="common">Box elder</name>
    <dbReference type="NCBI Taxonomy" id="4023"/>
    <lineage>
        <taxon>Eukaryota</taxon>
        <taxon>Viridiplantae</taxon>
        <taxon>Streptophyta</taxon>
        <taxon>Embryophyta</taxon>
        <taxon>Tracheophyta</taxon>
        <taxon>Spermatophyta</taxon>
        <taxon>Magnoliopsida</taxon>
        <taxon>eudicotyledons</taxon>
        <taxon>Gunneridae</taxon>
        <taxon>Pentapetalae</taxon>
        <taxon>rosids</taxon>
        <taxon>malvids</taxon>
        <taxon>Sapindales</taxon>
        <taxon>Sapindaceae</taxon>
        <taxon>Hippocastanoideae</taxon>
        <taxon>Acereae</taxon>
        <taxon>Acer</taxon>
    </lineage>
</organism>
<name>A0AAD5NWF0_ACENE</name>
<protein>
    <recommendedName>
        <fullName evidence="1">Retrotransposon gag domain-containing protein</fullName>
    </recommendedName>
</protein>
<dbReference type="Pfam" id="PF03732">
    <property type="entry name" value="Retrotrans_gag"/>
    <property type="match status" value="1"/>
</dbReference>
<proteinExistence type="predicted"/>
<feature type="domain" description="Retrotransposon gag" evidence="1">
    <location>
        <begin position="20"/>
        <end position="94"/>
    </location>
</feature>
<comment type="caution">
    <text evidence="2">The sequence shown here is derived from an EMBL/GenBank/DDBJ whole genome shotgun (WGS) entry which is preliminary data.</text>
</comment>
<gene>
    <name evidence="2" type="ORF">LWI28_005175</name>
</gene>
<evidence type="ECO:0000259" key="1">
    <source>
        <dbReference type="Pfam" id="PF03732"/>
    </source>
</evidence>
<dbReference type="InterPro" id="IPR005162">
    <property type="entry name" value="Retrotrans_gag_dom"/>
</dbReference>
<dbReference type="EMBL" id="JAJSOW010000100">
    <property type="protein sequence ID" value="KAI9185193.1"/>
    <property type="molecule type" value="Genomic_DNA"/>
</dbReference>
<reference evidence="2" key="2">
    <citation type="submission" date="2023-02" db="EMBL/GenBank/DDBJ databases">
        <authorList>
            <person name="Swenson N.G."/>
            <person name="Wegrzyn J.L."/>
            <person name="Mcevoy S.L."/>
        </authorList>
    </citation>
    <scope>NUCLEOTIDE SEQUENCE</scope>
    <source>
        <strain evidence="2">91603</strain>
        <tissue evidence="2">Leaf</tissue>
    </source>
</reference>
<accession>A0AAD5NWF0</accession>
<evidence type="ECO:0000313" key="3">
    <source>
        <dbReference type="Proteomes" id="UP001064489"/>
    </source>
</evidence>
<dbReference type="AlphaFoldDB" id="A0AAD5NWF0"/>
<evidence type="ECO:0000313" key="2">
    <source>
        <dbReference type="EMBL" id="KAI9185193.1"/>
    </source>
</evidence>